<accession>Q1MIS9</accession>
<feature type="domain" description="Ubiquinol-cytochrome c chaperone" evidence="3">
    <location>
        <begin position="34"/>
        <end position="171"/>
    </location>
</feature>
<protein>
    <recommendedName>
        <fullName evidence="3">Ubiquinol-cytochrome c chaperone domain-containing protein</fullName>
    </recommendedName>
</protein>
<evidence type="ECO:0000256" key="1">
    <source>
        <dbReference type="ARBA" id="ARBA00006407"/>
    </source>
</evidence>
<evidence type="ECO:0000256" key="2">
    <source>
        <dbReference type="ARBA" id="ARBA00006436"/>
    </source>
</evidence>
<dbReference type="PANTHER" id="PTHR12184">
    <property type="entry name" value="UBIQUINOL-CYTOCHROME C REDUCTASE COMPLEX ASSEMBLY FACTOR 1 FAMILY MEMBER"/>
    <property type="match status" value="1"/>
</dbReference>
<reference evidence="4 5" key="1">
    <citation type="journal article" date="2006" name="Genome Biol.">
        <title>The genome of Rhizobium leguminosarum has recognizable core and accessory components.</title>
        <authorList>
            <person name="Young J.W."/>
            <person name="Crossman L.C."/>
            <person name="Johnston A.W.B."/>
            <person name="Thomson N.R."/>
            <person name="Ghazoui Z.F."/>
            <person name="Hull K.H."/>
            <person name="Wexler M."/>
            <person name="Curson A.R.J."/>
            <person name="Todd J.D."/>
            <person name="Poole P.S."/>
            <person name="Mauchline T.H."/>
            <person name="East A.K."/>
            <person name="Quail M.A."/>
            <person name="Churcher C."/>
            <person name="Arrowsmith C."/>
            <person name="Cherevach A."/>
            <person name="Chillingworth T."/>
            <person name="Clarke K."/>
            <person name="Cronin A."/>
            <person name="Davis P."/>
            <person name="Fraser A."/>
            <person name="Hance Z."/>
            <person name="Hauser H."/>
            <person name="Jagels K."/>
            <person name="Moule S."/>
            <person name="Mungall K."/>
            <person name="Norbertczak H."/>
            <person name="Rabbinowitsch E."/>
            <person name="Sanders M."/>
            <person name="Simmonds M."/>
            <person name="Whitehead S."/>
            <person name="Parkhill J."/>
        </authorList>
    </citation>
    <scope>NUCLEOTIDE SEQUENCE [LARGE SCALE GENOMIC DNA]</scope>
    <source>
        <strain evidence="5">DSM 114642 / LMG 32736 / 3841</strain>
    </source>
</reference>
<dbReference type="EMBL" id="AM236080">
    <property type="protein sequence ID" value="CAK07131.1"/>
    <property type="molecule type" value="Genomic_DNA"/>
</dbReference>
<comment type="similarity">
    <text evidence="2">Belongs to the UPF0174 family.</text>
</comment>
<dbReference type="KEGG" id="rle:RL1636"/>
<sequence length="177" mass="19432">MILGLFRKKNNNQAIVDRQYAALAAAARMPELYERLNVPDTVMGRFEMLSIAMILFFRRTRASATSGQEIAQEIVDAFFQDIDYSIRELGIGDNSVPKRMKKLAGMFYGRLEAYSKAMDTDDAEALALALQRNIYPETSAPADMSGLAGWMMAAESHLSAVAEEVIATGSATLPPVS</sequence>
<dbReference type="InterPro" id="IPR014569">
    <property type="entry name" value="Ubq_cyt-c_CBP3-rel"/>
</dbReference>
<proteinExistence type="inferred from homology"/>
<dbReference type="HOGENOM" id="CLU_051390_5_1_5"/>
<dbReference type="InterPro" id="IPR021150">
    <property type="entry name" value="Ubiq_cyt_c_chap"/>
</dbReference>
<name>Q1MIS9_RHIJ3</name>
<dbReference type="Pfam" id="PF03981">
    <property type="entry name" value="Ubiq_cyt_C_chap"/>
    <property type="match status" value="1"/>
</dbReference>
<dbReference type="PANTHER" id="PTHR12184:SF1">
    <property type="entry name" value="UBIQUINOL-CYTOCHROME-C REDUCTASE COMPLEX ASSEMBLY FACTOR 1"/>
    <property type="match status" value="1"/>
</dbReference>
<dbReference type="SMR" id="Q1MIS9"/>
<dbReference type="InterPro" id="IPR007129">
    <property type="entry name" value="Ubiqinol_cyt_c_chaperone_CPB3"/>
</dbReference>
<dbReference type="eggNOG" id="COG5452">
    <property type="taxonomic scope" value="Bacteria"/>
</dbReference>
<keyword evidence="5" id="KW-1185">Reference proteome</keyword>
<dbReference type="EnsemblBacteria" id="CAK07131">
    <property type="protein sequence ID" value="CAK07131"/>
    <property type="gene ID" value="RL1636"/>
</dbReference>
<evidence type="ECO:0000313" key="5">
    <source>
        <dbReference type="Proteomes" id="UP000006575"/>
    </source>
</evidence>
<comment type="similarity">
    <text evidence="1">Belongs to the CBP3 family.</text>
</comment>
<evidence type="ECO:0000313" key="4">
    <source>
        <dbReference type="EMBL" id="CAK07131.1"/>
    </source>
</evidence>
<dbReference type="Proteomes" id="UP000006575">
    <property type="component" value="Chromosome"/>
</dbReference>
<evidence type="ECO:0000259" key="3">
    <source>
        <dbReference type="Pfam" id="PF03981"/>
    </source>
</evidence>
<dbReference type="PIRSF" id="PIRSF032079">
    <property type="entry name" value="UCP032079"/>
    <property type="match status" value="1"/>
</dbReference>
<gene>
    <name evidence="4" type="ordered locus">RL1636</name>
</gene>
<organism evidence="4 5">
    <name type="scientific">Rhizobium johnstonii (strain DSM 114642 / LMG 32736 / 3841)</name>
    <name type="common">Rhizobium leguminosarum bv. viciae</name>
    <dbReference type="NCBI Taxonomy" id="216596"/>
    <lineage>
        <taxon>Bacteria</taxon>
        <taxon>Pseudomonadati</taxon>
        <taxon>Pseudomonadota</taxon>
        <taxon>Alphaproteobacteria</taxon>
        <taxon>Hyphomicrobiales</taxon>
        <taxon>Rhizobiaceae</taxon>
        <taxon>Rhizobium/Agrobacterium group</taxon>
        <taxon>Rhizobium</taxon>
        <taxon>Rhizobium johnstonii</taxon>
    </lineage>
</organism>
<dbReference type="AlphaFoldDB" id="Q1MIS9"/>